<dbReference type="PROSITE" id="PS50067">
    <property type="entry name" value="KINESIN_MOTOR_2"/>
    <property type="match status" value="1"/>
</dbReference>
<proteinExistence type="inferred from homology"/>
<feature type="compositionally biased region" description="Polar residues" evidence="3">
    <location>
        <begin position="400"/>
        <end position="415"/>
    </location>
</feature>
<evidence type="ECO:0000256" key="1">
    <source>
        <dbReference type="PROSITE-ProRule" id="PRU00283"/>
    </source>
</evidence>
<comment type="caution">
    <text evidence="5">The sequence shown here is derived from an EMBL/GenBank/DDBJ whole genome shotgun (WGS) entry which is preliminary data.</text>
</comment>
<dbReference type="PANTHER" id="PTHR47968:SF17">
    <property type="entry name" value="KINESIN-LIKE PROTEIN"/>
    <property type="match status" value="1"/>
</dbReference>
<dbReference type="GO" id="GO:0005524">
    <property type="term" value="F:ATP binding"/>
    <property type="evidence" value="ECO:0007669"/>
    <property type="project" value="UniProtKB-UniRule"/>
</dbReference>
<organism evidence="5 6">
    <name type="scientific">Euplotes crassus</name>
    <dbReference type="NCBI Taxonomy" id="5936"/>
    <lineage>
        <taxon>Eukaryota</taxon>
        <taxon>Sar</taxon>
        <taxon>Alveolata</taxon>
        <taxon>Ciliophora</taxon>
        <taxon>Intramacronucleata</taxon>
        <taxon>Spirotrichea</taxon>
        <taxon>Hypotrichia</taxon>
        <taxon>Euplotida</taxon>
        <taxon>Euplotidae</taxon>
        <taxon>Moneuplotes</taxon>
    </lineage>
</organism>
<evidence type="ECO:0000313" key="6">
    <source>
        <dbReference type="Proteomes" id="UP001295684"/>
    </source>
</evidence>
<feature type="domain" description="Kinesin motor" evidence="4">
    <location>
        <begin position="23"/>
        <end position="344"/>
    </location>
</feature>
<evidence type="ECO:0000313" key="5">
    <source>
        <dbReference type="EMBL" id="CAI2381763.1"/>
    </source>
</evidence>
<dbReference type="Proteomes" id="UP001295684">
    <property type="component" value="Unassembled WGS sequence"/>
</dbReference>
<keyword evidence="6" id="KW-1185">Reference proteome</keyword>
<keyword evidence="1" id="KW-0547">Nucleotide-binding</keyword>
<dbReference type="InterPro" id="IPR027640">
    <property type="entry name" value="Kinesin-like_fam"/>
</dbReference>
<evidence type="ECO:0000256" key="3">
    <source>
        <dbReference type="SAM" id="MobiDB-lite"/>
    </source>
</evidence>
<feature type="coiled-coil region" evidence="2">
    <location>
        <begin position="773"/>
        <end position="807"/>
    </location>
</feature>
<accession>A0AAD1XY92</accession>
<feature type="region of interest" description="Disordered" evidence="3">
    <location>
        <begin position="381"/>
        <end position="415"/>
    </location>
</feature>
<dbReference type="PRINTS" id="PR00380">
    <property type="entry name" value="KINESINHEAVY"/>
</dbReference>
<dbReference type="InterPro" id="IPR027417">
    <property type="entry name" value="P-loop_NTPase"/>
</dbReference>
<dbReference type="GO" id="GO:0003777">
    <property type="term" value="F:microtubule motor activity"/>
    <property type="evidence" value="ECO:0007669"/>
    <property type="project" value="InterPro"/>
</dbReference>
<dbReference type="GO" id="GO:0008017">
    <property type="term" value="F:microtubule binding"/>
    <property type="evidence" value="ECO:0007669"/>
    <property type="project" value="InterPro"/>
</dbReference>
<dbReference type="Gene3D" id="3.40.850.10">
    <property type="entry name" value="Kinesin motor domain"/>
    <property type="match status" value="1"/>
</dbReference>
<feature type="coiled-coil region" evidence="2">
    <location>
        <begin position="423"/>
        <end position="532"/>
    </location>
</feature>
<keyword evidence="1" id="KW-0505">Motor protein</keyword>
<dbReference type="GO" id="GO:0007018">
    <property type="term" value="P:microtubule-based movement"/>
    <property type="evidence" value="ECO:0007669"/>
    <property type="project" value="InterPro"/>
</dbReference>
<dbReference type="InterPro" id="IPR001752">
    <property type="entry name" value="Kinesin_motor_dom"/>
</dbReference>
<evidence type="ECO:0000259" key="4">
    <source>
        <dbReference type="PROSITE" id="PS50067"/>
    </source>
</evidence>
<dbReference type="SMART" id="SM00129">
    <property type="entry name" value="KISc"/>
    <property type="match status" value="1"/>
</dbReference>
<gene>
    <name evidence="5" type="ORF">ECRASSUSDP1_LOCUS23226</name>
</gene>
<dbReference type="SUPFAM" id="SSF52540">
    <property type="entry name" value="P-loop containing nucleoside triphosphate hydrolases"/>
    <property type="match status" value="1"/>
</dbReference>
<dbReference type="PANTHER" id="PTHR47968">
    <property type="entry name" value="CENTROMERE PROTEIN E"/>
    <property type="match status" value="1"/>
</dbReference>
<sequence length="857" mass="97293">MEETKGANLSMSDAQTISNDDSNIKAICRFRPLTGTERGKGGSSVCCELDTSQNSVSINLTKKNNKYTGPTTFSFDRVFDLGASQRDIYEAAAEPIINSVLQGFNGTILTYGQSGSGKTFTMHSSETGGVQNQGILPRIVSTLFSRIENMTENIEFSIKISMLEIFQDKICDLLEKSKVDLQVKQTSEKGTVVENLTEKYIGSSDEIYDALKIGDHLKTDKSHVIFIMNVDQTNADTGSGISGKLILADLAGTEKNSSKGSQGSESDDMKGIEKSLSILRRVTNALAEENHTDVPYQDSKLTQVLSESFGGNTKTSVIITCSPSPWHELETMSSLRFGSIARTIKNTPKINKLHSQTELSSLLNAAEVKISALDAYITQNNLPQPKIPPKSPSAPALPNHQPQSTTQPGLSSFIDQSPDQEALKTLEQKLAQQERTDECLKTINRLKEDIQVLEGRIEVLEEEKLKVELEKEGFMGKNSLMFKLQGSIDLAEERHEIIKLQEEKIKVKDKEVEVFKEKVMELMVKLKKYENDKAPGSDPKEITNSSIRLKKEIMALRHIMNLKDEILSKLKLTEDLTDEDRNKIIINTRMLEEIEKASSKYTKIPTKMVLVKETDTDTLSLSESEVEQIVINQKMIHARIEEELATKRSMRKEIEDIKYQDEDQLTKEVVQAKMNEMKESFDKEREHLLSDLGNRTQKVKQLEMELEIQREEYKKLEKSLTEEEFSMKIQIEQLQRQVDQMNLMYHHEVSSNNVLKVDVQLYEKKILKRDQRIATLEKSYKTLSEQAQEMKSELMNAQKQMIKLETLRRESLVLSRIPTQAKMIKRIKTGVKPREIQKDYRNKIVERVIGDPFNSSE</sequence>
<reference evidence="5" key="1">
    <citation type="submission" date="2023-07" db="EMBL/GenBank/DDBJ databases">
        <authorList>
            <consortium name="AG Swart"/>
            <person name="Singh M."/>
            <person name="Singh A."/>
            <person name="Seah K."/>
            <person name="Emmerich C."/>
        </authorList>
    </citation>
    <scope>NUCLEOTIDE SEQUENCE</scope>
    <source>
        <strain evidence="5">DP1</strain>
    </source>
</reference>
<keyword evidence="1" id="KW-0067">ATP-binding</keyword>
<feature type="binding site" evidence="1">
    <location>
        <begin position="112"/>
        <end position="119"/>
    </location>
    <ligand>
        <name>ATP</name>
        <dbReference type="ChEBI" id="CHEBI:30616"/>
    </ligand>
</feature>
<comment type="similarity">
    <text evidence="1">Belongs to the TRAFAC class myosin-kinesin ATPase superfamily. Kinesin family.</text>
</comment>
<name>A0AAD1XY92_EUPCR</name>
<protein>
    <recommendedName>
        <fullName evidence="4">Kinesin motor domain-containing protein</fullName>
    </recommendedName>
</protein>
<dbReference type="InterPro" id="IPR036961">
    <property type="entry name" value="Kinesin_motor_dom_sf"/>
</dbReference>
<feature type="coiled-coil region" evidence="2">
    <location>
        <begin position="692"/>
        <end position="726"/>
    </location>
</feature>
<keyword evidence="2" id="KW-0175">Coiled coil</keyword>
<dbReference type="EMBL" id="CAMPGE010023885">
    <property type="protein sequence ID" value="CAI2381763.1"/>
    <property type="molecule type" value="Genomic_DNA"/>
</dbReference>
<dbReference type="AlphaFoldDB" id="A0AAD1XY92"/>
<dbReference type="Pfam" id="PF00225">
    <property type="entry name" value="Kinesin"/>
    <property type="match status" value="1"/>
</dbReference>
<evidence type="ECO:0000256" key="2">
    <source>
        <dbReference type="SAM" id="Coils"/>
    </source>
</evidence>